<evidence type="ECO:0000313" key="1">
    <source>
        <dbReference type="EMBL" id="RMZ99652.1"/>
    </source>
</evidence>
<dbReference type="Proteomes" id="UP000276133">
    <property type="component" value="Unassembled WGS sequence"/>
</dbReference>
<dbReference type="EMBL" id="REGN01010121">
    <property type="protein sequence ID" value="RMZ99652.1"/>
    <property type="molecule type" value="Genomic_DNA"/>
</dbReference>
<accession>A0A3M7PKN7</accession>
<sequence length="66" mass="7898">MNGEKKIIYKTTWPVGIESLGFEILLRKNPEDIYFILTYGFYQINYRIWIHSCVPILAKKRKNGYI</sequence>
<name>A0A3M7PKN7_BRAPC</name>
<comment type="caution">
    <text evidence="1">The sequence shown here is derived from an EMBL/GenBank/DDBJ whole genome shotgun (WGS) entry which is preliminary data.</text>
</comment>
<proteinExistence type="predicted"/>
<dbReference type="AlphaFoldDB" id="A0A3M7PKN7"/>
<organism evidence="1 2">
    <name type="scientific">Brachionus plicatilis</name>
    <name type="common">Marine rotifer</name>
    <name type="synonym">Brachionus muelleri</name>
    <dbReference type="NCBI Taxonomy" id="10195"/>
    <lineage>
        <taxon>Eukaryota</taxon>
        <taxon>Metazoa</taxon>
        <taxon>Spiralia</taxon>
        <taxon>Gnathifera</taxon>
        <taxon>Rotifera</taxon>
        <taxon>Eurotatoria</taxon>
        <taxon>Monogononta</taxon>
        <taxon>Pseudotrocha</taxon>
        <taxon>Ploima</taxon>
        <taxon>Brachionidae</taxon>
        <taxon>Brachionus</taxon>
    </lineage>
</organism>
<evidence type="ECO:0000313" key="2">
    <source>
        <dbReference type="Proteomes" id="UP000276133"/>
    </source>
</evidence>
<reference evidence="1 2" key="1">
    <citation type="journal article" date="2018" name="Sci. Rep.">
        <title>Genomic signatures of local adaptation to the degree of environmental predictability in rotifers.</title>
        <authorList>
            <person name="Franch-Gras L."/>
            <person name="Hahn C."/>
            <person name="Garcia-Roger E.M."/>
            <person name="Carmona M.J."/>
            <person name="Serra M."/>
            <person name="Gomez A."/>
        </authorList>
    </citation>
    <scope>NUCLEOTIDE SEQUENCE [LARGE SCALE GENOMIC DNA]</scope>
    <source>
        <strain evidence="1">HYR1</strain>
    </source>
</reference>
<protein>
    <submittedName>
        <fullName evidence="1">Uncharacterized protein</fullName>
    </submittedName>
</protein>
<gene>
    <name evidence="1" type="ORF">BpHYR1_032041</name>
</gene>
<keyword evidence="2" id="KW-1185">Reference proteome</keyword>